<sequence>MVQAAIKIMAEDAGIPQVPNSVLAVEIVGPTSAPRDDPVLPPTDIAPASTLAPIDAAPASTTVPSPQGEASTILVDATLTLTLQVLMNFLVTLEEVLTA</sequence>
<evidence type="ECO:0000313" key="2">
    <source>
        <dbReference type="Proteomes" id="UP001642360"/>
    </source>
</evidence>
<dbReference type="Proteomes" id="UP001642360">
    <property type="component" value="Unassembled WGS sequence"/>
</dbReference>
<comment type="caution">
    <text evidence="1">The sequence shown here is derived from an EMBL/GenBank/DDBJ whole genome shotgun (WGS) entry which is preliminary data.</text>
</comment>
<evidence type="ECO:0000313" key="1">
    <source>
        <dbReference type="EMBL" id="CAK9143655.1"/>
    </source>
</evidence>
<dbReference type="EMBL" id="CAUOFW020001316">
    <property type="protein sequence ID" value="CAK9143655.1"/>
    <property type="molecule type" value="Genomic_DNA"/>
</dbReference>
<feature type="non-terminal residue" evidence="1">
    <location>
        <position position="99"/>
    </location>
</feature>
<gene>
    <name evidence="1" type="ORF">ILEXP_LOCUS11372</name>
</gene>
<accession>A0ABC8RJC7</accession>
<keyword evidence="2" id="KW-1185">Reference proteome</keyword>
<protein>
    <submittedName>
        <fullName evidence="1">Uncharacterized protein</fullName>
    </submittedName>
</protein>
<name>A0ABC8RJC7_9AQUA</name>
<dbReference type="AlphaFoldDB" id="A0ABC8RJC7"/>
<proteinExistence type="predicted"/>
<reference evidence="1 2" key="1">
    <citation type="submission" date="2024-02" db="EMBL/GenBank/DDBJ databases">
        <authorList>
            <person name="Vignale AGUSTIN F."/>
            <person name="Sosa J E."/>
            <person name="Modenutti C."/>
        </authorList>
    </citation>
    <scope>NUCLEOTIDE SEQUENCE [LARGE SCALE GENOMIC DNA]</scope>
</reference>
<organism evidence="1 2">
    <name type="scientific">Ilex paraguariensis</name>
    <name type="common">yerba mate</name>
    <dbReference type="NCBI Taxonomy" id="185542"/>
    <lineage>
        <taxon>Eukaryota</taxon>
        <taxon>Viridiplantae</taxon>
        <taxon>Streptophyta</taxon>
        <taxon>Embryophyta</taxon>
        <taxon>Tracheophyta</taxon>
        <taxon>Spermatophyta</taxon>
        <taxon>Magnoliopsida</taxon>
        <taxon>eudicotyledons</taxon>
        <taxon>Gunneridae</taxon>
        <taxon>Pentapetalae</taxon>
        <taxon>asterids</taxon>
        <taxon>campanulids</taxon>
        <taxon>Aquifoliales</taxon>
        <taxon>Aquifoliaceae</taxon>
        <taxon>Ilex</taxon>
    </lineage>
</organism>